<dbReference type="GO" id="GO:0008381">
    <property type="term" value="F:mechanosensitive monoatomic ion channel activity"/>
    <property type="evidence" value="ECO:0007669"/>
    <property type="project" value="InterPro"/>
</dbReference>
<feature type="transmembrane region" description="Helical" evidence="7">
    <location>
        <begin position="131"/>
        <end position="154"/>
    </location>
</feature>
<evidence type="ECO:0000256" key="8">
    <source>
        <dbReference type="SAM" id="MobiDB-lite"/>
    </source>
</evidence>
<keyword evidence="7" id="KW-0406">Ion transport</keyword>
<evidence type="ECO:0000313" key="12">
    <source>
        <dbReference type="Proteomes" id="UP000199441"/>
    </source>
</evidence>
<feature type="region of interest" description="Disordered" evidence="8">
    <location>
        <begin position="428"/>
        <end position="465"/>
    </location>
</feature>
<dbReference type="Gene3D" id="1.10.287.1260">
    <property type="match status" value="1"/>
</dbReference>
<dbReference type="InterPro" id="IPR011014">
    <property type="entry name" value="MscS_channel_TM-2"/>
</dbReference>
<name>A0A1H3C9Y0_9RHOB</name>
<evidence type="ECO:0000256" key="6">
    <source>
        <dbReference type="ARBA" id="ARBA00023136"/>
    </source>
</evidence>
<dbReference type="SUPFAM" id="SSF82861">
    <property type="entry name" value="Mechanosensitive channel protein MscS (YggB), transmembrane region"/>
    <property type="match status" value="1"/>
</dbReference>
<evidence type="ECO:0000256" key="2">
    <source>
        <dbReference type="ARBA" id="ARBA00008017"/>
    </source>
</evidence>
<dbReference type="SUPFAM" id="SSF82689">
    <property type="entry name" value="Mechanosensitive channel protein MscS (YggB), C-terminal domain"/>
    <property type="match status" value="1"/>
</dbReference>
<feature type="transmembrane region" description="Helical" evidence="7">
    <location>
        <begin position="175"/>
        <end position="195"/>
    </location>
</feature>
<evidence type="ECO:0000313" key="11">
    <source>
        <dbReference type="EMBL" id="SDX50885.1"/>
    </source>
</evidence>
<keyword evidence="3" id="KW-1003">Cell membrane</keyword>
<dbReference type="InterPro" id="IPR049278">
    <property type="entry name" value="MS_channel_C"/>
</dbReference>
<dbReference type="EMBL" id="FNOI01000008">
    <property type="protein sequence ID" value="SDX50885.1"/>
    <property type="molecule type" value="Genomic_DNA"/>
</dbReference>
<dbReference type="InterPro" id="IPR023408">
    <property type="entry name" value="MscS_beta-dom_sf"/>
</dbReference>
<keyword evidence="7" id="KW-0997">Cell inner membrane</keyword>
<evidence type="ECO:0000256" key="5">
    <source>
        <dbReference type="ARBA" id="ARBA00022989"/>
    </source>
</evidence>
<evidence type="ECO:0000256" key="7">
    <source>
        <dbReference type="RuleBase" id="RU369025"/>
    </source>
</evidence>
<keyword evidence="7" id="KW-0407">Ion channel</keyword>
<dbReference type="InterPro" id="IPR011066">
    <property type="entry name" value="MscS_channel_C_sf"/>
</dbReference>
<keyword evidence="9" id="KW-0732">Signal</keyword>
<evidence type="ECO:0000256" key="9">
    <source>
        <dbReference type="SAM" id="SignalP"/>
    </source>
</evidence>
<keyword evidence="4 7" id="KW-0812">Transmembrane</keyword>
<comment type="function">
    <text evidence="7">Mechanosensitive channel that participates in the regulation of osmotic pressure changes within the cell, opening in response to stretch forces in the membrane lipid bilayer, without the need for other proteins. Contributes to normal resistance to hypoosmotic shock. Forms an ion channel of 1.0 nanosiemens conductance with a slight preference for anions.</text>
</comment>
<dbReference type="Gene3D" id="3.30.70.100">
    <property type="match status" value="1"/>
</dbReference>
<organism evidence="11 12">
    <name type="scientific">Litoreibacter albidus</name>
    <dbReference type="NCBI Taxonomy" id="670155"/>
    <lineage>
        <taxon>Bacteria</taxon>
        <taxon>Pseudomonadati</taxon>
        <taxon>Pseudomonadota</taxon>
        <taxon>Alphaproteobacteria</taxon>
        <taxon>Rhodobacterales</taxon>
        <taxon>Roseobacteraceae</taxon>
        <taxon>Litoreibacter</taxon>
    </lineage>
</organism>
<accession>A0A1H3C9Y0</accession>
<dbReference type="Gene3D" id="3.30.1340.30">
    <property type="match status" value="1"/>
</dbReference>
<dbReference type="InterPro" id="IPR045275">
    <property type="entry name" value="MscS_archaea/bacteria_type"/>
</dbReference>
<dbReference type="InterPro" id="IPR006685">
    <property type="entry name" value="MscS_channel_2nd"/>
</dbReference>
<dbReference type="PROSITE" id="PS50914">
    <property type="entry name" value="BON"/>
    <property type="match status" value="1"/>
</dbReference>
<keyword evidence="5 7" id="KW-1133">Transmembrane helix</keyword>
<dbReference type="GO" id="GO:0005886">
    <property type="term" value="C:plasma membrane"/>
    <property type="evidence" value="ECO:0007669"/>
    <property type="project" value="UniProtKB-SubCell"/>
</dbReference>
<dbReference type="InterPro" id="IPR010920">
    <property type="entry name" value="LSM_dom_sf"/>
</dbReference>
<feature type="chain" id="PRO_5011713684" description="Small-conductance mechanosensitive channel" evidence="9">
    <location>
        <begin position="22"/>
        <end position="465"/>
    </location>
</feature>
<comment type="subunit">
    <text evidence="7">Homoheptamer.</text>
</comment>
<feature type="compositionally biased region" description="Acidic residues" evidence="8">
    <location>
        <begin position="452"/>
        <end position="465"/>
    </location>
</feature>
<evidence type="ECO:0000256" key="4">
    <source>
        <dbReference type="ARBA" id="ARBA00022692"/>
    </source>
</evidence>
<dbReference type="RefSeq" id="WP_089948195.1">
    <property type="nucleotide sequence ID" value="NZ_FNOI01000008.1"/>
</dbReference>
<reference evidence="12" key="1">
    <citation type="submission" date="2016-10" db="EMBL/GenBank/DDBJ databases">
        <authorList>
            <person name="Varghese N."/>
            <person name="Submissions S."/>
        </authorList>
    </citation>
    <scope>NUCLEOTIDE SEQUENCE [LARGE SCALE GENOMIC DNA]</scope>
    <source>
        <strain evidence="12">DSM 26922</strain>
    </source>
</reference>
<proteinExistence type="inferred from homology"/>
<dbReference type="Pfam" id="PF00924">
    <property type="entry name" value="MS_channel_2nd"/>
    <property type="match status" value="1"/>
</dbReference>
<dbReference type="Pfam" id="PF21082">
    <property type="entry name" value="MS_channel_3rd"/>
    <property type="match status" value="1"/>
</dbReference>
<dbReference type="OrthoDB" id="9793781at2"/>
<feature type="transmembrane region" description="Helical" evidence="7">
    <location>
        <begin position="201"/>
        <end position="220"/>
    </location>
</feature>
<dbReference type="SUPFAM" id="SSF50182">
    <property type="entry name" value="Sm-like ribonucleoproteins"/>
    <property type="match status" value="1"/>
</dbReference>
<comment type="subcellular location">
    <subcellularLocation>
        <location evidence="7">Cell inner membrane</location>
        <topology evidence="7">Multi-pass membrane protein</topology>
    </subcellularLocation>
    <subcellularLocation>
        <location evidence="1">Cell membrane</location>
        <topology evidence="1">Multi-pass membrane protein</topology>
    </subcellularLocation>
</comment>
<dbReference type="AlphaFoldDB" id="A0A1H3C9Y0"/>
<evidence type="ECO:0000256" key="3">
    <source>
        <dbReference type="ARBA" id="ARBA00022475"/>
    </source>
</evidence>
<dbReference type="InterPro" id="IPR007055">
    <property type="entry name" value="BON_dom"/>
</dbReference>
<sequence>MMTRILFALCAVIALSFPALAQEATTAEDEVTAPAQAVSVEPVARDDEIAKRVVEIMRSTGWYTSARVEVKDGIVFLDGRTNTVDHKTWARELASKTQDVVAVVNRIQVTQEANWSFAPALSEIKDLGNRIITSLPLILLAIVILPFTWWLSSLAARGLRRWFLSGVGSPFLRDILARTIALPIFLLGLFIVLQVAGLTQIAVSVVGGAGVLGIVVGFAFRDIAENFLASLLLSIRRPFRAGEYIEVTGMGGTVLSMNTRSTVLLSPEGNHIQIPNAAIFKNTIVNYSASANRRDTLEVGVGYDVSVAHAQEIILQVIASHQATLAEPAPMILVDSLGSSTVNIKAYFWIDAHAYSVLKVKSALLRLIKKALTEEGISMPDDAREVIFPQGVPVLQLGGKAEARAQQIANQEISESVHELGTVVESASASSEAEGNLGNEQEQITEIAADATVEEGETDLLSDKA</sequence>
<dbReference type="Proteomes" id="UP000199441">
    <property type="component" value="Unassembled WGS sequence"/>
</dbReference>
<keyword evidence="6 7" id="KW-0472">Membrane</keyword>
<keyword evidence="12" id="KW-1185">Reference proteome</keyword>
<dbReference type="Pfam" id="PF04972">
    <property type="entry name" value="BON"/>
    <property type="match status" value="1"/>
</dbReference>
<feature type="domain" description="BON" evidence="10">
    <location>
        <begin position="45"/>
        <end position="111"/>
    </location>
</feature>
<dbReference type="STRING" id="670155.SAMN04488001_3413"/>
<comment type="similarity">
    <text evidence="2 7">Belongs to the MscS (TC 1.A.23) family.</text>
</comment>
<gene>
    <name evidence="11" type="ORF">SAMN04488001_3413</name>
</gene>
<dbReference type="PANTHER" id="PTHR30221:SF1">
    <property type="entry name" value="SMALL-CONDUCTANCE MECHANOSENSITIVE CHANNEL"/>
    <property type="match status" value="1"/>
</dbReference>
<evidence type="ECO:0000259" key="10">
    <source>
        <dbReference type="PROSITE" id="PS50914"/>
    </source>
</evidence>
<evidence type="ECO:0000256" key="1">
    <source>
        <dbReference type="ARBA" id="ARBA00004651"/>
    </source>
</evidence>
<feature type="signal peptide" evidence="9">
    <location>
        <begin position="1"/>
        <end position="21"/>
    </location>
</feature>
<comment type="caution">
    <text evidence="7">Lacks conserved residue(s) required for the propagation of feature annotation.</text>
</comment>
<dbReference type="Gene3D" id="2.30.30.60">
    <property type="match status" value="1"/>
</dbReference>
<keyword evidence="7" id="KW-0813">Transport</keyword>
<dbReference type="PANTHER" id="PTHR30221">
    <property type="entry name" value="SMALL-CONDUCTANCE MECHANOSENSITIVE CHANNEL"/>
    <property type="match status" value="1"/>
</dbReference>
<protein>
    <recommendedName>
        <fullName evidence="7">Small-conductance mechanosensitive channel</fullName>
    </recommendedName>
</protein>